<gene>
    <name evidence="2" type="ORF">FPV60_18600</name>
</gene>
<dbReference type="AlphaFoldDB" id="A0A558EWV7"/>
<organism evidence="2 3">
    <name type="scientific">Acinetobacter colistiniresistens</name>
    <dbReference type="NCBI Taxonomy" id="280145"/>
    <lineage>
        <taxon>Bacteria</taxon>
        <taxon>Pseudomonadati</taxon>
        <taxon>Pseudomonadota</taxon>
        <taxon>Gammaproteobacteria</taxon>
        <taxon>Moraxellales</taxon>
        <taxon>Moraxellaceae</taxon>
        <taxon>Acinetobacter</taxon>
    </lineage>
</organism>
<feature type="region of interest" description="Disordered" evidence="1">
    <location>
        <begin position="1"/>
        <end position="20"/>
    </location>
</feature>
<name>A0A558EWV7_9GAMM</name>
<dbReference type="EMBL" id="VMTP01000099">
    <property type="protein sequence ID" value="TVT77638.1"/>
    <property type="molecule type" value="Genomic_DNA"/>
</dbReference>
<proteinExistence type="predicted"/>
<evidence type="ECO:0000256" key="1">
    <source>
        <dbReference type="SAM" id="MobiDB-lite"/>
    </source>
</evidence>
<protein>
    <submittedName>
        <fullName evidence="2">Uncharacterized protein</fullName>
    </submittedName>
</protein>
<accession>A0A558EWV7</accession>
<reference evidence="2 3" key="1">
    <citation type="submission" date="2019-07" db="EMBL/GenBank/DDBJ databases">
        <title>Draft Genome Sequence of the first blaOXA-58-Harboring Acinetobacter colistiniresistens clinical isolate from Brazil.</title>
        <authorList>
            <person name="Favaro L.S."/>
            <person name="Paula-Petroli S.B."/>
            <person name="Moura C.F."/>
            <person name="Tognim M.C.B."/>
            <person name="Venancio E.J."/>
            <person name="Yamada-Ogatta S.F."/>
            <person name="Carrara-Marroni F.E."/>
        </authorList>
    </citation>
    <scope>NUCLEOTIDE SEQUENCE [LARGE SCALE GENOMIC DNA]</scope>
    <source>
        <strain evidence="2 3">DL</strain>
    </source>
</reference>
<sequence>MTSFTQQMKDSRQQSEIQSFHEPALHLLNHMFEQKKHSLKSKNYDENNAAVSKEELMQAMARQFRITQWLAQQVVTSLVKSDCIQAFGGYVKPKDTKHEKTNP</sequence>
<comment type="caution">
    <text evidence="2">The sequence shown here is derived from an EMBL/GenBank/DDBJ whole genome shotgun (WGS) entry which is preliminary data.</text>
</comment>
<evidence type="ECO:0000313" key="3">
    <source>
        <dbReference type="Proteomes" id="UP000316981"/>
    </source>
</evidence>
<feature type="compositionally biased region" description="Polar residues" evidence="1">
    <location>
        <begin position="1"/>
        <end position="18"/>
    </location>
</feature>
<evidence type="ECO:0000313" key="2">
    <source>
        <dbReference type="EMBL" id="TVT77638.1"/>
    </source>
</evidence>
<dbReference type="RefSeq" id="WP_144583876.1">
    <property type="nucleotide sequence ID" value="NZ_BKMX01000185.1"/>
</dbReference>
<dbReference type="Proteomes" id="UP000316981">
    <property type="component" value="Unassembled WGS sequence"/>
</dbReference>